<dbReference type="EC" id="3.4.24.-" evidence="3"/>
<dbReference type="EMBL" id="CATQJL010000112">
    <property type="protein sequence ID" value="CAJ0596148.1"/>
    <property type="molecule type" value="Genomic_DNA"/>
</dbReference>
<feature type="active site" evidence="2">
    <location>
        <position position="161"/>
    </location>
</feature>
<keyword evidence="2 3" id="KW-0378">Hydrolase</keyword>
<dbReference type="Gene3D" id="3.40.390.10">
    <property type="entry name" value="Collagenase (Catalytic Domain)"/>
    <property type="match status" value="1"/>
</dbReference>
<feature type="chain" id="PRO_5041487543" description="Metalloendopeptidase" evidence="3">
    <location>
        <begin position="24"/>
        <end position="304"/>
    </location>
</feature>
<dbReference type="AlphaFoldDB" id="A0AA36M2F3"/>
<dbReference type="PROSITE" id="PS51864">
    <property type="entry name" value="ASTACIN"/>
    <property type="match status" value="1"/>
</dbReference>
<accession>A0AA36M2F3</accession>
<name>A0AA36M2F3_CYLNA</name>
<keyword evidence="2 3" id="KW-0479">Metal-binding</keyword>
<dbReference type="Proteomes" id="UP001176961">
    <property type="component" value="Unassembled WGS sequence"/>
</dbReference>
<feature type="binding site" evidence="2">
    <location>
        <position position="164"/>
    </location>
    <ligand>
        <name>Zn(2+)</name>
        <dbReference type="ChEBI" id="CHEBI:29105"/>
        <note>catalytic</note>
    </ligand>
</feature>
<dbReference type="CDD" id="cd04280">
    <property type="entry name" value="ZnMc_astacin_like"/>
    <property type="match status" value="1"/>
</dbReference>
<evidence type="ECO:0000313" key="5">
    <source>
        <dbReference type="EMBL" id="CAJ0596148.1"/>
    </source>
</evidence>
<dbReference type="PANTHER" id="PTHR10127:SF880">
    <property type="entry name" value="ZINC METALLOPROTEINASE NAS-5"/>
    <property type="match status" value="1"/>
</dbReference>
<keyword evidence="2 3" id="KW-0645">Protease</keyword>
<dbReference type="GO" id="GO:0004222">
    <property type="term" value="F:metalloendopeptidase activity"/>
    <property type="evidence" value="ECO:0007669"/>
    <property type="project" value="UniProtKB-UniRule"/>
</dbReference>
<dbReference type="GO" id="GO:0006508">
    <property type="term" value="P:proteolysis"/>
    <property type="evidence" value="ECO:0007669"/>
    <property type="project" value="UniProtKB-KW"/>
</dbReference>
<dbReference type="GO" id="GO:0008270">
    <property type="term" value="F:zinc ion binding"/>
    <property type="evidence" value="ECO:0007669"/>
    <property type="project" value="UniProtKB-UniRule"/>
</dbReference>
<keyword evidence="1 2" id="KW-1015">Disulfide bond</keyword>
<feature type="disulfide bond" evidence="2">
    <location>
        <begin position="106"/>
        <end position="261"/>
    </location>
</feature>
<dbReference type="InterPro" id="IPR001506">
    <property type="entry name" value="Peptidase_M12A"/>
</dbReference>
<gene>
    <name evidence="5" type="ORF">CYNAS_LOCUS8131</name>
</gene>
<feature type="binding site" evidence="2">
    <location>
        <position position="160"/>
    </location>
    <ligand>
        <name>Zn(2+)</name>
        <dbReference type="ChEBI" id="CHEBI:29105"/>
        <note>catalytic</note>
    </ligand>
</feature>
<evidence type="ECO:0000313" key="6">
    <source>
        <dbReference type="Proteomes" id="UP001176961"/>
    </source>
</evidence>
<organism evidence="5 6">
    <name type="scientific">Cylicocyclus nassatus</name>
    <name type="common">Nematode worm</name>
    <dbReference type="NCBI Taxonomy" id="53992"/>
    <lineage>
        <taxon>Eukaryota</taxon>
        <taxon>Metazoa</taxon>
        <taxon>Ecdysozoa</taxon>
        <taxon>Nematoda</taxon>
        <taxon>Chromadorea</taxon>
        <taxon>Rhabditida</taxon>
        <taxon>Rhabditina</taxon>
        <taxon>Rhabditomorpha</taxon>
        <taxon>Strongyloidea</taxon>
        <taxon>Strongylidae</taxon>
        <taxon>Cylicocyclus</taxon>
    </lineage>
</organism>
<dbReference type="PRINTS" id="PR00480">
    <property type="entry name" value="ASTACIN"/>
</dbReference>
<feature type="signal peptide" evidence="3">
    <location>
        <begin position="1"/>
        <end position="23"/>
    </location>
</feature>
<proteinExistence type="predicted"/>
<keyword evidence="2 3" id="KW-0862">Zinc</keyword>
<dbReference type="SMART" id="SM00235">
    <property type="entry name" value="ZnMc"/>
    <property type="match status" value="1"/>
</dbReference>
<dbReference type="InterPro" id="IPR024079">
    <property type="entry name" value="MetalloPept_cat_dom_sf"/>
</dbReference>
<sequence>MSTVRLLQLAHLLISLQVRMTSARGVPIDIFNQDGSDMALPHEDNFNALEGFTGIMYNAIPSTSNSKWRLQAGNDYIIPYTITGQYEPNELEMLKKVMEHVHDTTCIRFKQRKDEKDYVEIQNNFKGGCYSPVGRHSGKRVMNLEANYAATCFTPRILLHELFHVIGLFHEHMRFDRDNYVTVHYDNVERRYWSQFQKLTLWQATTYNIPYDYKSIMHYSKTSFAKPGTISMETKDPRYQLSTAKAATPSDYLKVCKIYECKRCLGDSTGNSDQDLDWLLTGSSLPSTSGAVFVIVIGMFHFWN</sequence>
<feature type="domain" description="Peptidase M12A" evidence="4">
    <location>
        <begin position="58"/>
        <end position="262"/>
    </location>
</feature>
<evidence type="ECO:0000256" key="3">
    <source>
        <dbReference type="RuleBase" id="RU361183"/>
    </source>
</evidence>
<comment type="cofactor">
    <cofactor evidence="2 3">
        <name>Zn(2+)</name>
        <dbReference type="ChEBI" id="CHEBI:29105"/>
    </cofactor>
    <text evidence="2 3">Binds 1 zinc ion per subunit.</text>
</comment>
<dbReference type="PANTHER" id="PTHR10127">
    <property type="entry name" value="DISCOIDIN, CUB, EGF, LAMININ , AND ZINC METALLOPROTEASE DOMAIN CONTAINING"/>
    <property type="match status" value="1"/>
</dbReference>
<protein>
    <recommendedName>
        <fullName evidence="3">Metalloendopeptidase</fullName>
        <ecNumber evidence="3">3.4.24.-</ecNumber>
    </recommendedName>
</protein>
<evidence type="ECO:0000256" key="2">
    <source>
        <dbReference type="PROSITE-ProRule" id="PRU01211"/>
    </source>
</evidence>
<dbReference type="SUPFAM" id="SSF55486">
    <property type="entry name" value="Metalloproteases ('zincins'), catalytic domain"/>
    <property type="match status" value="1"/>
</dbReference>
<reference evidence="5" key="1">
    <citation type="submission" date="2023-07" db="EMBL/GenBank/DDBJ databases">
        <authorList>
            <consortium name="CYATHOMIX"/>
        </authorList>
    </citation>
    <scope>NUCLEOTIDE SEQUENCE</scope>
    <source>
        <strain evidence="5">N/A</strain>
    </source>
</reference>
<dbReference type="InterPro" id="IPR034035">
    <property type="entry name" value="Astacin-like_dom"/>
</dbReference>
<keyword evidence="2 3" id="KW-0482">Metalloprotease</keyword>
<evidence type="ECO:0000256" key="1">
    <source>
        <dbReference type="ARBA" id="ARBA00023157"/>
    </source>
</evidence>
<feature type="binding site" evidence="2">
    <location>
        <position position="170"/>
    </location>
    <ligand>
        <name>Zn(2+)</name>
        <dbReference type="ChEBI" id="CHEBI:29105"/>
        <note>catalytic</note>
    </ligand>
</feature>
<comment type="caution">
    <text evidence="5">The sequence shown here is derived from an EMBL/GenBank/DDBJ whole genome shotgun (WGS) entry which is preliminary data.</text>
</comment>
<evidence type="ECO:0000259" key="4">
    <source>
        <dbReference type="PROSITE" id="PS51864"/>
    </source>
</evidence>
<dbReference type="Pfam" id="PF01400">
    <property type="entry name" value="Astacin"/>
    <property type="match status" value="1"/>
</dbReference>
<comment type="caution">
    <text evidence="2">Lacks conserved residue(s) required for the propagation of feature annotation.</text>
</comment>
<keyword evidence="6" id="KW-1185">Reference proteome</keyword>
<keyword evidence="3" id="KW-0732">Signal</keyword>
<dbReference type="InterPro" id="IPR006026">
    <property type="entry name" value="Peptidase_Metallo"/>
</dbReference>